<feature type="non-terminal residue" evidence="1">
    <location>
        <position position="1"/>
    </location>
</feature>
<dbReference type="EMBL" id="BARV01035287">
    <property type="protein sequence ID" value="GAI55765.1"/>
    <property type="molecule type" value="Genomic_DNA"/>
</dbReference>
<dbReference type="GO" id="GO:0003824">
    <property type="term" value="F:catalytic activity"/>
    <property type="evidence" value="ECO:0007669"/>
    <property type="project" value="InterPro"/>
</dbReference>
<name>X1QY17_9ZZZZ</name>
<accession>X1QY17</accession>
<dbReference type="AlphaFoldDB" id="X1QY17"/>
<protein>
    <submittedName>
        <fullName evidence="1">Uncharacterized protein</fullName>
    </submittedName>
</protein>
<organism evidence="1">
    <name type="scientific">marine sediment metagenome</name>
    <dbReference type="NCBI Taxonomy" id="412755"/>
    <lineage>
        <taxon>unclassified sequences</taxon>
        <taxon>metagenomes</taxon>
        <taxon>ecological metagenomes</taxon>
    </lineage>
</organism>
<dbReference type="InterPro" id="IPR015813">
    <property type="entry name" value="Pyrv/PenolPyrv_kinase-like_dom"/>
</dbReference>
<dbReference type="SUPFAM" id="SSF51621">
    <property type="entry name" value="Phosphoenolpyruvate/pyruvate domain"/>
    <property type="match status" value="1"/>
</dbReference>
<reference evidence="1" key="1">
    <citation type="journal article" date="2014" name="Front. Microbiol.">
        <title>High frequency of phylogenetically diverse reductive dehalogenase-homologous genes in deep subseafloor sedimentary metagenomes.</title>
        <authorList>
            <person name="Kawai M."/>
            <person name="Futagami T."/>
            <person name="Toyoda A."/>
            <person name="Takaki Y."/>
            <person name="Nishi S."/>
            <person name="Hori S."/>
            <person name="Arai W."/>
            <person name="Tsubouchi T."/>
            <person name="Morono Y."/>
            <person name="Uchiyama I."/>
            <person name="Ito T."/>
            <person name="Fujiyama A."/>
            <person name="Inagaki F."/>
            <person name="Takami H."/>
        </authorList>
    </citation>
    <scope>NUCLEOTIDE SEQUENCE</scope>
    <source>
        <strain evidence="1">Expedition CK06-06</strain>
    </source>
</reference>
<gene>
    <name evidence="1" type="ORF">S06H3_55087</name>
</gene>
<sequence>SIGFHAAASEAKSPPMLLVAGLSGVVAKDVEAIAGGNVDAGLILSQSFKRRGLKRMIKAMGDIPLGVVVNETDKEKIGELIGSGCDFIVFDMRTPVAVLEREGIGKLLAIEPSIDQSLVRAAGTLDIDGVFINRGEESFITVEQVLICQHFNELLDKPLVVTLPSIITSAELSYLWKAGVDGIVVPPAQSIESLVKLREMIDNLPKEARRGQGKVLDVTLPHYERDISVEEEEEI</sequence>
<comment type="caution">
    <text evidence="1">The sequence shown here is derived from an EMBL/GenBank/DDBJ whole genome shotgun (WGS) entry which is preliminary data.</text>
</comment>
<evidence type="ECO:0000313" key="1">
    <source>
        <dbReference type="EMBL" id="GAI55765.1"/>
    </source>
</evidence>
<proteinExistence type="predicted"/>